<dbReference type="PROSITE" id="PS50287">
    <property type="entry name" value="SRCR_2"/>
    <property type="match status" value="1"/>
</dbReference>
<evidence type="ECO:0000256" key="9">
    <source>
        <dbReference type="PROSITE-ProRule" id="PRU00196"/>
    </source>
</evidence>
<evidence type="ECO:0000259" key="10">
    <source>
        <dbReference type="PROSITE" id="PS50287"/>
    </source>
</evidence>
<dbReference type="EMBL" id="PZQS01000013">
    <property type="protein sequence ID" value="PVD19833.1"/>
    <property type="molecule type" value="Genomic_DNA"/>
</dbReference>
<evidence type="ECO:0000256" key="1">
    <source>
        <dbReference type="ARBA" id="ARBA00004167"/>
    </source>
</evidence>
<keyword evidence="8" id="KW-0325">Glycoprotein</keyword>
<feature type="domain" description="SRCR" evidence="10">
    <location>
        <begin position="11"/>
        <end position="112"/>
    </location>
</feature>
<protein>
    <recommendedName>
        <fullName evidence="10">SRCR domain-containing protein</fullName>
    </recommendedName>
</protein>
<comment type="subcellular location">
    <subcellularLocation>
        <location evidence="1">Membrane</location>
        <topology evidence="1">Single-pass membrane protein</topology>
    </subcellularLocation>
</comment>
<evidence type="ECO:0000313" key="11">
    <source>
        <dbReference type="EMBL" id="PVD19833.1"/>
    </source>
</evidence>
<keyword evidence="2" id="KW-0812">Transmembrane</keyword>
<evidence type="ECO:0000256" key="6">
    <source>
        <dbReference type="ARBA" id="ARBA00023136"/>
    </source>
</evidence>
<dbReference type="SUPFAM" id="SSF56487">
    <property type="entry name" value="SRCR-like"/>
    <property type="match status" value="1"/>
</dbReference>
<dbReference type="Gene3D" id="3.10.250.10">
    <property type="entry name" value="SRCR-like domain"/>
    <property type="match status" value="1"/>
</dbReference>
<gene>
    <name evidence="11" type="ORF">C0Q70_20326</name>
</gene>
<dbReference type="AlphaFoldDB" id="A0A2T7NF76"/>
<keyword evidence="4" id="KW-0677">Repeat</keyword>
<comment type="caution">
    <text evidence="9">Lacks conserved residue(s) required for the propagation of feature annotation.</text>
</comment>
<evidence type="ECO:0000256" key="7">
    <source>
        <dbReference type="ARBA" id="ARBA00023157"/>
    </source>
</evidence>
<keyword evidence="12" id="KW-1185">Reference proteome</keyword>
<keyword evidence="5" id="KW-1133">Transmembrane helix</keyword>
<reference evidence="11 12" key="1">
    <citation type="submission" date="2018-04" db="EMBL/GenBank/DDBJ databases">
        <title>The genome of golden apple snail Pomacea canaliculata provides insight into stress tolerance and invasive adaptation.</title>
        <authorList>
            <person name="Liu C."/>
            <person name="Liu B."/>
            <person name="Ren Y."/>
            <person name="Zhang Y."/>
            <person name="Wang H."/>
            <person name="Li S."/>
            <person name="Jiang F."/>
            <person name="Yin L."/>
            <person name="Zhang G."/>
            <person name="Qian W."/>
            <person name="Fan W."/>
        </authorList>
    </citation>
    <scope>NUCLEOTIDE SEQUENCE [LARGE SCALE GENOMIC DNA]</scope>
    <source>
        <strain evidence="11">SZHN2017</strain>
        <tissue evidence="11">Muscle</tissue>
    </source>
</reference>
<comment type="caution">
    <text evidence="11">The sequence shown here is derived from an EMBL/GenBank/DDBJ whole genome shotgun (WGS) entry which is preliminary data.</text>
</comment>
<dbReference type="FunFam" id="3.10.250.10:FF:000016">
    <property type="entry name" value="Scavenger receptor cysteine-rich protein type 12"/>
    <property type="match status" value="1"/>
</dbReference>
<sequence>MLLDSTKAQRVRLEKGNTLDGSTDGMVHFNYKKDRFSPVCATGFDQSAANVVCRDLGYNSASIVCCNVYGTNYHKIFVTDVTCTGNESTFSNCSYNIDGDCDMDNYAAVACYNKQEENSKSRNLCMLLMVIS</sequence>
<dbReference type="OrthoDB" id="536948at2759"/>
<keyword evidence="7 9" id="KW-1015">Disulfide bond</keyword>
<evidence type="ECO:0000313" key="12">
    <source>
        <dbReference type="Proteomes" id="UP000245119"/>
    </source>
</evidence>
<proteinExistence type="predicted"/>
<evidence type="ECO:0000256" key="5">
    <source>
        <dbReference type="ARBA" id="ARBA00022989"/>
    </source>
</evidence>
<dbReference type="SMART" id="SM00202">
    <property type="entry name" value="SR"/>
    <property type="match status" value="1"/>
</dbReference>
<feature type="disulfide bond" evidence="9">
    <location>
        <begin position="83"/>
        <end position="93"/>
    </location>
</feature>
<dbReference type="Proteomes" id="UP000245119">
    <property type="component" value="Linkage Group LG13"/>
</dbReference>
<organism evidence="11 12">
    <name type="scientific">Pomacea canaliculata</name>
    <name type="common">Golden apple snail</name>
    <dbReference type="NCBI Taxonomy" id="400727"/>
    <lineage>
        <taxon>Eukaryota</taxon>
        <taxon>Metazoa</taxon>
        <taxon>Spiralia</taxon>
        <taxon>Lophotrochozoa</taxon>
        <taxon>Mollusca</taxon>
        <taxon>Gastropoda</taxon>
        <taxon>Caenogastropoda</taxon>
        <taxon>Architaenioglossa</taxon>
        <taxon>Ampullarioidea</taxon>
        <taxon>Ampullariidae</taxon>
        <taxon>Pomacea</taxon>
    </lineage>
</organism>
<dbReference type="STRING" id="400727.A0A2T7NF76"/>
<accession>A0A2T7NF76</accession>
<evidence type="ECO:0000256" key="2">
    <source>
        <dbReference type="ARBA" id="ARBA00022692"/>
    </source>
</evidence>
<dbReference type="PANTHER" id="PTHR48071">
    <property type="entry name" value="SRCR DOMAIN-CONTAINING PROTEIN"/>
    <property type="match status" value="1"/>
</dbReference>
<name>A0A2T7NF76_POMCA</name>
<evidence type="ECO:0000256" key="8">
    <source>
        <dbReference type="ARBA" id="ARBA00023180"/>
    </source>
</evidence>
<dbReference type="Pfam" id="PF00530">
    <property type="entry name" value="SRCR"/>
    <property type="match status" value="1"/>
</dbReference>
<dbReference type="InterPro" id="IPR001190">
    <property type="entry name" value="SRCR"/>
</dbReference>
<keyword evidence="6" id="KW-0472">Membrane</keyword>
<dbReference type="InterPro" id="IPR036772">
    <property type="entry name" value="SRCR-like_dom_sf"/>
</dbReference>
<evidence type="ECO:0000256" key="4">
    <source>
        <dbReference type="ARBA" id="ARBA00022737"/>
    </source>
</evidence>
<evidence type="ECO:0000256" key="3">
    <source>
        <dbReference type="ARBA" id="ARBA00022729"/>
    </source>
</evidence>
<keyword evidence="3" id="KW-0732">Signal</keyword>
<dbReference type="GO" id="GO:0016020">
    <property type="term" value="C:membrane"/>
    <property type="evidence" value="ECO:0007669"/>
    <property type="project" value="UniProtKB-SubCell"/>
</dbReference>
<dbReference type="PANTHER" id="PTHR48071:SF18">
    <property type="entry name" value="DELETED IN MALIGNANT BRAIN TUMORS 1 PROTEIN-RELATED"/>
    <property type="match status" value="1"/>
</dbReference>